<dbReference type="PANTHER" id="PTHR46955">
    <property type="entry name" value="PROTEIN CBG01349-RELATED"/>
    <property type="match status" value="1"/>
</dbReference>
<accession>A0A914V0T6</accession>
<evidence type="ECO:0000313" key="3">
    <source>
        <dbReference type="WBParaSite" id="PSAMB.scaffold1425size31650.g13049.t1"/>
    </source>
</evidence>
<dbReference type="AlphaFoldDB" id="A0A914V0T6"/>
<dbReference type="Proteomes" id="UP000887566">
    <property type="component" value="Unplaced"/>
</dbReference>
<reference evidence="3" key="1">
    <citation type="submission" date="2022-11" db="UniProtKB">
        <authorList>
            <consortium name="WormBaseParasite"/>
        </authorList>
    </citation>
    <scope>IDENTIFICATION</scope>
</reference>
<sequence>MCEKFLLMSVAECFMDDLYRHYWTLSNVAIHACSLIMAIFVVIKIRTMRIVHPSDVFASDADFEMGHFRHMNRIAIALIFCAGISIIPSICFLRLRKLFDTGSFEKILSPLDAVTYGLLLCGLINALIIGLKHQSVRSAINQMTMRTRTISRTGSETGLRLPTITVSMLGVDDEPAVRLPSVGSPQGASFFNRNEQLPILHPYTGTVLQSSRYLGVHQTVERFGREPSPFISLVQERMI</sequence>
<evidence type="ECO:0000313" key="2">
    <source>
        <dbReference type="Proteomes" id="UP000887566"/>
    </source>
</evidence>
<feature type="transmembrane region" description="Helical" evidence="1">
    <location>
        <begin position="22"/>
        <end position="43"/>
    </location>
</feature>
<organism evidence="2 3">
    <name type="scientific">Plectus sambesii</name>
    <dbReference type="NCBI Taxonomy" id="2011161"/>
    <lineage>
        <taxon>Eukaryota</taxon>
        <taxon>Metazoa</taxon>
        <taxon>Ecdysozoa</taxon>
        <taxon>Nematoda</taxon>
        <taxon>Chromadorea</taxon>
        <taxon>Plectida</taxon>
        <taxon>Plectina</taxon>
        <taxon>Plectoidea</taxon>
        <taxon>Plectidae</taxon>
        <taxon>Plectus</taxon>
    </lineage>
</organism>
<name>A0A914V0T6_9BILA</name>
<proteinExistence type="predicted"/>
<dbReference type="WBParaSite" id="PSAMB.scaffold1425size31650.g13049.t1">
    <property type="protein sequence ID" value="PSAMB.scaffold1425size31650.g13049.t1"/>
    <property type="gene ID" value="PSAMB.scaffold1425size31650.g13049"/>
</dbReference>
<keyword evidence="2" id="KW-1185">Reference proteome</keyword>
<keyword evidence="1" id="KW-1133">Transmembrane helix</keyword>
<keyword evidence="1" id="KW-0472">Membrane</keyword>
<evidence type="ECO:0000256" key="1">
    <source>
        <dbReference type="SAM" id="Phobius"/>
    </source>
</evidence>
<protein>
    <submittedName>
        <fullName evidence="3">Uncharacterized protein</fullName>
    </submittedName>
</protein>
<keyword evidence="1" id="KW-0812">Transmembrane</keyword>
<dbReference type="PANTHER" id="PTHR46955:SF3">
    <property type="entry name" value="G_PROTEIN_RECEP_F1_2 DOMAIN-CONTAINING PROTEIN"/>
    <property type="match status" value="1"/>
</dbReference>
<dbReference type="InterPro" id="IPR052322">
    <property type="entry name" value="Mito_rRNA_Mtase_NSUN4"/>
</dbReference>
<feature type="transmembrane region" description="Helical" evidence="1">
    <location>
        <begin position="74"/>
        <end position="95"/>
    </location>
</feature>
<feature type="transmembrane region" description="Helical" evidence="1">
    <location>
        <begin position="107"/>
        <end position="131"/>
    </location>
</feature>